<accession>A0A3P7QXL9</accession>
<reference evidence="1 2" key="1">
    <citation type="submission" date="2018-11" db="EMBL/GenBank/DDBJ databases">
        <authorList>
            <consortium name="Pathogen Informatics"/>
        </authorList>
    </citation>
    <scope>NUCLEOTIDE SEQUENCE [LARGE SCALE GENOMIC DNA]</scope>
</reference>
<evidence type="ECO:0000313" key="2">
    <source>
        <dbReference type="Proteomes" id="UP000281553"/>
    </source>
</evidence>
<keyword evidence="2" id="KW-1185">Reference proteome</keyword>
<name>A0A3P7QXL9_DIBLA</name>
<protein>
    <submittedName>
        <fullName evidence="1">Uncharacterized protein</fullName>
    </submittedName>
</protein>
<sequence length="43" mass="4671">MVQILIGLRAGFPLLVCEGTEGLADILAEAMSYVNEDDDDDEE</sequence>
<dbReference type="AlphaFoldDB" id="A0A3P7QXL9"/>
<organism evidence="1 2">
    <name type="scientific">Dibothriocephalus latus</name>
    <name type="common">Fish tapeworm</name>
    <name type="synonym">Diphyllobothrium latum</name>
    <dbReference type="NCBI Taxonomy" id="60516"/>
    <lineage>
        <taxon>Eukaryota</taxon>
        <taxon>Metazoa</taxon>
        <taxon>Spiralia</taxon>
        <taxon>Lophotrochozoa</taxon>
        <taxon>Platyhelminthes</taxon>
        <taxon>Cestoda</taxon>
        <taxon>Eucestoda</taxon>
        <taxon>Diphyllobothriidea</taxon>
        <taxon>Diphyllobothriidae</taxon>
        <taxon>Dibothriocephalus</taxon>
    </lineage>
</organism>
<dbReference type="Proteomes" id="UP000281553">
    <property type="component" value="Unassembled WGS sequence"/>
</dbReference>
<evidence type="ECO:0000313" key="1">
    <source>
        <dbReference type="EMBL" id="VDN35616.1"/>
    </source>
</evidence>
<gene>
    <name evidence="1" type="ORF">DILT_LOCUS16820</name>
</gene>
<proteinExistence type="predicted"/>
<dbReference type="EMBL" id="UYRU01087366">
    <property type="protein sequence ID" value="VDN35616.1"/>
    <property type="molecule type" value="Genomic_DNA"/>
</dbReference>